<dbReference type="AlphaFoldDB" id="A0A086Z1U5"/>
<keyword evidence="3" id="KW-1185">Reference proteome</keyword>
<organism evidence="2 3">
    <name type="scientific">Bifidobacterium actinocoloniiforme DSM 22766</name>
    <dbReference type="NCBI Taxonomy" id="1437605"/>
    <lineage>
        <taxon>Bacteria</taxon>
        <taxon>Bacillati</taxon>
        <taxon>Actinomycetota</taxon>
        <taxon>Actinomycetes</taxon>
        <taxon>Bifidobacteriales</taxon>
        <taxon>Bifidobacteriaceae</taxon>
        <taxon>Bifidobacterium</taxon>
    </lineage>
</organism>
<evidence type="ECO:0000256" key="1">
    <source>
        <dbReference type="SAM" id="Phobius"/>
    </source>
</evidence>
<evidence type="ECO:0000313" key="3">
    <source>
        <dbReference type="Proteomes" id="UP000029015"/>
    </source>
</evidence>
<dbReference type="Pfam" id="PF13630">
    <property type="entry name" value="SdpI"/>
    <property type="match status" value="1"/>
</dbReference>
<proteinExistence type="predicted"/>
<name>A0A086Z1U5_9BIFI</name>
<comment type="caution">
    <text evidence="2">The sequence shown here is derived from an EMBL/GenBank/DDBJ whole genome shotgun (WGS) entry which is preliminary data.</text>
</comment>
<dbReference type="OrthoDB" id="9808690at2"/>
<evidence type="ECO:0000313" key="2">
    <source>
        <dbReference type="EMBL" id="KFI40495.1"/>
    </source>
</evidence>
<dbReference type="eggNOG" id="COG5658">
    <property type="taxonomic scope" value="Bacteria"/>
</dbReference>
<accession>A0A086Z1U5</accession>
<dbReference type="InterPro" id="IPR025962">
    <property type="entry name" value="SdpI/YhfL"/>
</dbReference>
<sequence>MVIVAVLFTAVAALAGWMYMGARKGRLTRNSAAGLRTPAIMASDETWEYVHHRYAAVFLGMAMLSGLSALVVVAGCLAVHSVMRIADWAFALLMLLMLALWLLLVVGGIKADKDAKAFNAKHGIKADAGY</sequence>
<protein>
    <recommendedName>
        <fullName evidence="4">SdpI/YhfL protein family</fullName>
    </recommendedName>
</protein>
<dbReference type="Proteomes" id="UP000029015">
    <property type="component" value="Unassembled WGS sequence"/>
</dbReference>
<evidence type="ECO:0008006" key="4">
    <source>
        <dbReference type="Google" id="ProtNLM"/>
    </source>
</evidence>
<reference evidence="2 3" key="1">
    <citation type="submission" date="2014-03" db="EMBL/GenBank/DDBJ databases">
        <title>Genomics of Bifidobacteria.</title>
        <authorList>
            <person name="Ventura M."/>
            <person name="Milani C."/>
            <person name="Lugli G.A."/>
        </authorList>
    </citation>
    <scope>NUCLEOTIDE SEQUENCE [LARGE SCALE GENOMIC DNA]</scope>
    <source>
        <strain evidence="2 3">DSM 22766</strain>
    </source>
</reference>
<keyword evidence="1" id="KW-0472">Membrane</keyword>
<keyword evidence="1" id="KW-1133">Transmembrane helix</keyword>
<feature type="transmembrane region" description="Helical" evidence="1">
    <location>
        <begin position="54"/>
        <end position="77"/>
    </location>
</feature>
<keyword evidence="1" id="KW-0812">Transmembrane</keyword>
<gene>
    <name evidence="2" type="ORF">BACT_1199</name>
</gene>
<dbReference type="RefSeq" id="WP_051905356.1">
    <property type="nucleotide sequence ID" value="NZ_CP011786.1"/>
</dbReference>
<feature type="transmembrane region" description="Helical" evidence="1">
    <location>
        <begin position="89"/>
        <end position="109"/>
    </location>
</feature>
<dbReference type="EMBL" id="JGYK01000001">
    <property type="protein sequence ID" value="KFI40495.1"/>
    <property type="molecule type" value="Genomic_DNA"/>
</dbReference>